<keyword evidence="9" id="KW-0732">Signal</keyword>
<dbReference type="GO" id="GO:0003756">
    <property type="term" value="F:protein disulfide isomerase activity"/>
    <property type="evidence" value="ECO:0007669"/>
    <property type="project" value="UniProtKB-EC"/>
</dbReference>
<feature type="signal peptide" evidence="9">
    <location>
        <begin position="1"/>
        <end position="19"/>
    </location>
</feature>
<dbReference type="Proteomes" id="UP000193920">
    <property type="component" value="Unassembled WGS sequence"/>
</dbReference>
<gene>
    <name evidence="11" type="ORF">LY90DRAFT_464421</name>
</gene>
<evidence type="ECO:0000256" key="6">
    <source>
        <dbReference type="ARBA" id="ARBA00023235"/>
    </source>
</evidence>
<keyword evidence="12" id="KW-1185">Reference proteome</keyword>
<feature type="chain" id="PRO_5012756492" description="protein disulfide-isomerase" evidence="9">
    <location>
        <begin position="20"/>
        <end position="504"/>
    </location>
</feature>
<keyword evidence="5" id="KW-0256">Endoplasmic reticulum</keyword>
<dbReference type="PANTHER" id="PTHR18929:SF132">
    <property type="entry name" value="PROTEIN DISULFIDE-ISOMERASE A3"/>
    <property type="match status" value="1"/>
</dbReference>
<evidence type="ECO:0000256" key="1">
    <source>
        <dbReference type="ARBA" id="ARBA00001182"/>
    </source>
</evidence>
<dbReference type="InterPro" id="IPR013766">
    <property type="entry name" value="Thioredoxin_domain"/>
</dbReference>
<organism evidence="11 12">
    <name type="scientific">Neocallimastix californiae</name>
    <dbReference type="NCBI Taxonomy" id="1754190"/>
    <lineage>
        <taxon>Eukaryota</taxon>
        <taxon>Fungi</taxon>
        <taxon>Fungi incertae sedis</taxon>
        <taxon>Chytridiomycota</taxon>
        <taxon>Chytridiomycota incertae sedis</taxon>
        <taxon>Neocallimastigomycetes</taxon>
        <taxon>Neocallimastigales</taxon>
        <taxon>Neocallimastigaceae</taxon>
        <taxon>Neocallimastix</taxon>
    </lineage>
</organism>
<feature type="compositionally biased region" description="Basic and acidic residues" evidence="8">
    <location>
        <begin position="487"/>
        <end position="504"/>
    </location>
</feature>
<evidence type="ECO:0000256" key="4">
    <source>
        <dbReference type="ARBA" id="ARBA00012723"/>
    </source>
</evidence>
<evidence type="ECO:0000259" key="10">
    <source>
        <dbReference type="PROSITE" id="PS51352"/>
    </source>
</evidence>
<sequence length="504" mass="59020">MKALGLLLLFVITLSNVRAANIKILNEDDFFPFIDENPNVFVKYCAPWYSKCQDVQSDFEKAAEELKDNKIVFAQVDCSLEQELCINNGVDKYPKFELHRDEDILEFRYKENTVENFKTFIESFISPSLTEVNEETIETIKKENEIVILSFLKSRDSEEYQALFRVSHKLRDKFKFAYSLDEALAKKNGVKLDNTIFIKKYNTEKNDILTEAITDENLDKFIKAAELPLMDNLNSEKYNKYLDQDLPLFYFFINNQEQVDTIGKNIEDIARNYRLKMNFIYVDVEKYSDSASNLGIENKWPAVLIQEPKTKLKYSFDSSEGFDKALIQKFVIDYFDGKIKSFYHSEDLPPRDPNDNLIKMNAYTFEEVALDITKDVFVLFYAEYCKPCRESIPILREMAAEAEPKNKIAIAYIDGTLNDIPGKSPFNKIDGFPTFVLFRANRKNEPVLYSTNDYFKEDFIDFITQYSVNDVTFEKQEVDEDNEEEKEETKEQSKEDENKKKDEL</sequence>
<dbReference type="EC" id="5.3.4.1" evidence="4"/>
<dbReference type="GO" id="GO:0034976">
    <property type="term" value="P:response to endoplasmic reticulum stress"/>
    <property type="evidence" value="ECO:0007669"/>
    <property type="project" value="TreeGrafter"/>
</dbReference>
<feature type="region of interest" description="Disordered" evidence="8">
    <location>
        <begin position="474"/>
        <end position="504"/>
    </location>
</feature>
<evidence type="ECO:0000313" key="12">
    <source>
        <dbReference type="Proteomes" id="UP000193920"/>
    </source>
</evidence>
<dbReference type="OrthoDB" id="427280at2759"/>
<proteinExistence type="inferred from homology"/>
<evidence type="ECO:0000256" key="3">
    <source>
        <dbReference type="ARBA" id="ARBA00006347"/>
    </source>
</evidence>
<dbReference type="SUPFAM" id="SSF52833">
    <property type="entry name" value="Thioredoxin-like"/>
    <property type="match status" value="4"/>
</dbReference>
<dbReference type="PRINTS" id="PR00312">
    <property type="entry name" value="CALSEQUESTRN"/>
</dbReference>
<dbReference type="CDD" id="cd02982">
    <property type="entry name" value="PDI_b'_family"/>
    <property type="match status" value="1"/>
</dbReference>
<dbReference type="Pfam" id="PF13848">
    <property type="entry name" value="Thioredoxin_6"/>
    <property type="match status" value="1"/>
</dbReference>
<dbReference type="PANTHER" id="PTHR18929">
    <property type="entry name" value="PROTEIN DISULFIDE ISOMERASE"/>
    <property type="match status" value="1"/>
</dbReference>
<name>A0A1Y2A7H2_9FUNG</name>
<keyword evidence="6" id="KW-0413">Isomerase</keyword>
<keyword evidence="7" id="KW-0676">Redox-active center</keyword>
<evidence type="ECO:0000256" key="5">
    <source>
        <dbReference type="ARBA" id="ARBA00022824"/>
    </source>
</evidence>
<evidence type="ECO:0000256" key="9">
    <source>
        <dbReference type="SAM" id="SignalP"/>
    </source>
</evidence>
<dbReference type="AlphaFoldDB" id="A0A1Y2A7H2"/>
<dbReference type="PROSITE" id="PS51352">
    <property type="entry name" value="THIOREDOXIN_2"/>
    <property type="match status" value="2"/>
</dbReference>
<dbReference type="Pfam" id="PF00085">
    <property type="entry name" value="Thioredoxin"/>
    <property type="match status" value="2"/>
</dbReference>
<dbReference type="CDD" id="cd02981">
    <property type="entry name" value="PDI_b_family"/>
    <property type="match status" value="1"/>
</dbReference>
<reference evidence="11 12" key="1">
    <citation type="submission" date="2016-08" db="EMBL/GenBank/DDBJ databases">
        <title>A Parts List for Fungal Cellulosomes Revealed by Comparative Genomics.</title>
        <authorList>
            <consortium name="DOE Joint Genome Institute"/>
            <person name="Haitjema C.H."/>
            <person name="Gilmore S.P."/>
            <person name="Henske J.K."/>
            <person name="Solomon K.V."/>
            <person name="De Groot R."/>
            <person name="Kuo A."/>
            <person name="Mondo S.J."/>
            <person name="Salamov A.A."/>
            <person name="Labutti K."/>
            <person name="Zhao Z."/>
            <person name="Chiniquy J."/>
            <person name="Barry K."/>
            <person name="Brewer H.M."/>
            <person name="Purvine S.O."/>
            <person name="Wright A.T."/>
            <person name="Boxma B."/>
            <person name="Van Alen T."/>
            <person name="Hackstein J.H."/>
            <person name="Baker S.E."/>
            <person name="Grigoriev I.V."/>
            <person name="O'Malley M.A."/>
        </authorList>
    </citation>
    <scope>NUCLEOTIDE SEQUENCE [LARGE SCALE GENOMIC DNA]</scope>
    <source>
        <strain evidence="11 12">G1</strain>
    </source>
</reference>
<dbReference type="EMBL" id="MCOG01000320">
    <property type="protein sequence ID" value="ORY18270.1"/>
    <property type="molecule type" value="Genomic_DNA"/>
</dbReference>
<dbReference type="GO" id="GO:0005788">
    <property type="term" value="C:endoplasmic reticulum lumen"/>
    <property type="evidence" value="ECO:0007669"/>
    <property type="project" value="UniProtKB-SubCell"/>
</dbReference>
<dbReference type="InterPro" id="IPR036249">
    <property type="entry name" value="Thioredoxin-like_sf"/>
</dbReference>
<evidence type="ECO:0000256" key="7">
    <source>
        <dbReference type="ARBA" id="ARBA00023284"/>
    </source>
</evidence>
<dbReference type="Gene3D" id="3.40.30.10">
    <property type="entry name" value="Glutaredoxin"/>
    <property type="match status" value="4"/>
</dbReference>
<dbReference type="STRING" id="1754190.A0A1Y2A7H2"/>
<comment type="catalytic activity">
    <reaction evidence="1">
        <text>Catalyzes the rearrangement of -S-S- bonds in proteins.</text>
        <dbReference type="EC" id="5.3.4.1"/>
    </reaction>
</comment>
<dbReference type="CDD" id="cd02961">
    <property type="entry name" value="PDI_a_family"/>
    <property type="match status" value="1"/>
</dbReference>
<evidence type="ECO:0000256" key="8">
    <source>
        <dbReference type="SAM" id="MobiDB-lite"/>
    </source>
</evidence>
<feature type="domain" description="Thioredoxin" evidence="10">
    <location>
        <begin position="319"/>
        <end position="468"/>
    </location>
</feature>
<evidence type="ECO:0000313" key="11">
    <source>
        <dbReference type="EMBL" id="ORY18270.1"/>
    </source>
</evidence>
<evidence type="ECO:0000256" key="2">
    <source>
        <dbReference type="ARBA" id="ARBA00004319"/>
    </source>
</evidence>
<dbReference type="GO" id="GO:0006457">
    <property type="term" value="P:protein folding"/>
    <property type="evidence" value="ECO:0007669"/>
    <property type="project" value="TreeGrafter"/>
</dbReference>
<feature type="domain" description="Thioredoxin" evidence="10">
    <location>
        <begin position="3"/>
        <end position="126"/>
    </location>
</feature>
<feature type="compositionally biased region" description="Acidic residues" evidence="8">
    <location>
        <begin position="477"/>
        <end position="486"/>
    </location>
</feature>
<accession>A0A1Y2A7H2</accession>
<comment type="caution">
    <text evidence="11">The sequence shown here is derived from an EMBL/GenBank/DDBJ whole genome shotgun (WGS) entry which is preliminary data.</text>
</comment>
<comment type="similarity">
    <text evidence="3">Belongs to the protein disulfide isomerase family.</text>
</comment>
<protein>
    <recommendedName>
        <fullName evidence="4">protein disulfide-isomerase</fullName>
        <ecNumber evidence="4">5.3.4.1</ecNumber>
    </recommendedName>
</protein>
<comment type="subcellular location">
    <subcellularLocation>
        <location evidence="2">Endoplasmic reticulum lumen</location>
    </subcellularLocation>
</comment>